<keyword evidence="5" id="KW-0032">Aminotransferase</keyword>
<name>A0AA52EEA9_9PROT</name>
<reference evidence="5" key="1">
    <citation type="submission" date="2023-04" db="EMBL/GenBank/DDBJ databases">
        <title>Complete genome sequence of Temperatibacter marinus.</title>
        <authorList>
            <person name="Rong J.-C."/>
            <person name="Yi M.-L."/>
            <person name="Zhao Q."/>
        </authorList>
    </citation>
    <scope>NUCLEOTIDE SEQUENCE</scope>
    <source>
        <strain evidence="5">NBRC 110045</strain>
    </source>
</reference>
<evidence type="ECO:0000256" key="2">
    <source>
        <dbReference type="PIRSR" id="PIRSR000390-1"/>
    </source>
</evidence>
<dbReference type="GO" id="GO:0000271">
    <property type="term" value="P:polysaccharide biosynthetic process"/>
    <property type="evidence" value="ECO:0007669"/>
    <property type="project" value="TreeGrafter"/>
</dbReference>
<dbReference type="InterPro" id="IPR015424">
    <property type="entry name" value="PyrdxlP-dep_Trfase"/>
</dbReference>
<dbReference type="EC" id="2.6.1.59" evidence="5"/>
<evidence type="ECO:0000256" key="3">
    <source>
        <dbReference type="PIRSR" id="PIRSR000390-2"/>
    </source>
</evidence>
<dbReference type="PIRSF" id="PIRSF000390">
    <property type="entry name" value="PLP_StrS"/>
    <property type="match status" value="1"/>
</dbReference>
<evidence type="ECO:0000313" key="5">
    <source>
        <dbReference type="EMBL" id="WND03211.1"/>
    </source>
</evidence>
<dbReference type="AlphaFoldDB" id="A0AA52EEA9"/>
<dbReference type="KEGG" id="tmk:QGN29_02365"/>
<keyword evidence="3 4" id="KW-0663">Pyridoxal phosphate</keyword>
<dbReference type="GO" id="GO:0030170">
    <property type="term" value="F:pyridoxal phosphate binding"/>
    <property type="evidence" value="ECO:0007669"/>
    <property type="project" value="TreeGrafter"/>
</dbReference>
<keyword evidence="6" id="KW-1185">Reference proteome</keyword>
<evidence type="ECO:0000256" key="4">
    <source>
        <dbReference type="RuleBase" id="RU004508"/>
    </source>
</evidence>
<dbReference type="PANTHER" id="PTHR30244">
    <property type="entry name" value="TRANSAMINASE"/>
    <property type="match status" value="1"/>
</dbReference>
<organism evidence="5 6">
    <name type="scientific">Temperatibacter marinus</name>
    <dbReference type="NCBI Taxonomy" id="1456591"/>
    <lineage>
        <taxon>Bacteria</taxon>
        <taxon>Pseudomonadati</taxon>
        <taxon>Pseudomonadota</taxon>
        <taxon>Alphaproteobacteria</taxon>
        <taxon>Kordiimonadales</taxon>
        <taxon>Temperatibacteraceae</taxon>
        <taxon>Temperatibacter</taxon>
    </lineage>
</organism>
<dbReference type="FunFam" id="3.40.640.10:FF:000037">
    <property type="entry name" value="dTDP-4-amino-4,6-dideoxygalactose transaminase"/>
    <property type="match status" value="1"/>
</dbReference>
<dbReference type="Gene3D" id="3.40.640.10">
    <property type="entry name" value="Type I PLP-dependent aspartate aminotransferase-like (Major domain)"/>
    <property type="match status" value="1"/>
</dbReference>
<dbReference type="GO" id="GO:0019180">
    <property type="term" value="F:dTDP-4-amino-4,6-dideoxygalactose transaminase activity"/>
    <property type="evidence" value="ECO:0007669"/>
    <property type="project" value="UniProtKB-EC"/>
</dbReference>
<dbReference type="Pfam" id="PF01041">
    <property type="entry name" value="DegT_DnrJ_EryC1"/>
    <property type="match status" value="1"/>
</dbReference>
<dbReference type="NCBIfam" id="TIGR02379">
    <property type="entry name" value="ECA_wecE"/>
    <property type="match status" value="1"/>
</dbReference>
<gene>
    <name evidence="5" type="primary">rffA</name>
    <name evidence="5" type="synonym">fcnA</name>
    <name evidence="5" type="synonym">wecE</name>
    <name evidence="5" type="ORF">QGN29_02365</name>
</gene>
<accession>A0AA52EEA9</accession>
<dbReference type="InterPro" id="IPR015421">
    <property type="entry name" value="PyrdxlP-dep_Trfase_major"/>
</dbReference>
<dbReference type="Proteomes" id="UP001268683">
    <property type="component" value="Chromosome"/>
</dbReference>
<evidence type="ECO:0000256" key="1">
    <source>
        <dbReference type="ARBA" id="ARBA00037999"/>
    </source>
</evidence>
<evidence type="ECO:0000313" key="6">
    <source>
        <dbReference type="Proteomes" id="UP001268683"/>
    </source>
</evidence>
<keyword evidence="5" id="KW-0808">Transferase</keyword>
<comment type="similarity">
    <text evidence="1 4">Belongs to the DegT/DnrJ/EryC1 family.</text>
</comment>
<proteinExistence type="inferred from homology"/>
<feature type="active site" description="Proton acceptor" evidence="2">
    <location>
        <position position="183"/>
    </location>
</feature>
<dbReference type="RefSeq" id="WP_310799060.1">
    <property type="nucleotide sequence ID" value="NZ_CP123872.1"/>
</dbReference>
<dbReference type="InterPro" id="IPR000653">
    <property type="entry name" value="DegT/StrS_aminotransferase"/>
</dbReference>
<dbReference type="PANTHER" id="PTHR30244:SF34">
    <property type="entry name" value="DTDP-4-AMINO-4,6-DIDEOXYGALACTOSE TRANSAMINASE"/>
    <property type="match status" value="1"/>
</dbReference>
<protein>
    <submittedName>
        <fullName evidence="5">dTDP-4-amino-4,6-dideoxygalactose transaminase</fullName>
        <ecNumber evidence="5">2.6.1.59</ecNumber>
    </submittedName>
</protein>
<sequence>MIPFNKPSMIGNEADYINQAVSKGHHISGNGPFTKKCEHLLEAALGGGCRVLLTTSCTSALEMAALLLDLQEGDEVILPSFTFVSTANAFLLRGCVLKFADVDPDSMNISLAEVERLTTKETKVIVPVHYGGVSCDMDALKSFCAEREIYLVEDAAQALGSSYNGKPLGTFGELATFSFHETKNIICGEGGALVINDPKYFERAEIIREKGTNRSQFFRGQVDKYTWVDIGSSYVMSDMLAAYLFAQLENMDEINKLREEAFSYYVEQLRPLEEQGLIKLQKHLPKTNGNGHLFYLLTQSSEQQKDMLEYLNEQGVNAVFHYLPLHTSNRGVQFSNLCGALPITEKQSYQLVRLPMYHKISRDELDQVIQTIYQFYKGS</sequence>
<dbReference type="NCBIfam" id="NF008687">
    <property type="entry name" value="PRK11706.1"/>
    <property type="match status" value="1"/>
</dbReference>
<dbReference type="SUPFAM" id="SSF53383">
    <property type="entry name" value="PLP-dependent transferases"/>
    <property type="match status" value="1"/>
</dbReference>
<dbReference type="EMBL" id="CP123872">
    <property type="protein sequence ID" value="WND03211.1"/>
    <property type="molecule type" value="Genomic_DNA"/>
</dbReference>
<feature type="modified residue" description="N6-(pyridoxal phosphate)lysine" evidence="3">
    <location>
        <position position="183"/>
    </location>
</feature>
<dbReference type="InterPro" id="IPR012749">
    <property type="entry name" value="WecE-like"/>
</dbReference>
<dbReference type="CDD" id="cd00616">
    <property type="entry name" value="AHBA_syn"/>
    <property type="match status" value="1"/>
</dbReference>